<organism evidence="1 2">
    <name type="scientific">Liparis tanakae</name>
    <name type="common">Tanaka's snailfish</name>
    <dbReference type="NCBI Taxonomy" id="230148"/>
    <lineage>
        <taxon>Eukaryota</taxon>
        <taxon>Metazoa</taxon>
        <taxon>Chordata</taxon>
        <taxon>Craniata</taxon>
        <taxon>Vertebrata</taxon>
        <taxon>Euteleostomi</taxon>
        <taxon>Actinopterygii</taxon>
        <taxon>Neopterygii</taxon>
        <taxon>Teleostei</taxon>
        <taxon>Neoteleostei</taxon>
        <taxon>Acanthomorphata</taxon>
        <taxon>Eupercaria</taxon>
        <taxon>Perciformes</taxon>
        <taxon>Cottioidei</taxon>
        <taxon>Cottales</taxon>
        <taxon>Liparidae</taxon>
        <taxon>Liparis</taxon>
    </lineage>
</organism>
<proteinExistence type="predicted"/>
<dbReference type="AlphaFoldDB" id="A0A4Z2FLN2"/>
<keyword evidence="2" id="KW-1185">Reference proteome</keyword>
<dbReference type="Proteomes" id="UP000314294">
    <property type="component" value="Unassembled WGS sequence"/>
</dbReference>
<reference evidence="1 2" key="1">
    <citation type="submission" date="2019-03" db="EMBL/GenBank/DDBJ databases">
        <title>First draft genome of Liparis tanakae, snailfish: a comprehensive survey of snailfish specific genes.</title>
        <authorList>
            <person name="Kim W."/>
            <person name="Song I."/>
            <person name="Jeong J.-H."/>
            <person name="Kim D."/>
            <person name="Kim S."/>
            <person name="Ryu S."/>
            <person name="Song J.Y."/>
            <person name="Lee S.K."/>
        </authorList>
    </citation>
    <scope>NUCLEOTIDE SEQUENCE [LARGE SCALE GENOMIC DNA]</scope>
    <source>
        <tissue evidence="1">Muscle</tissue>
    </source>
</reference>
<dbReference type="EMBL" id="SRLO01001062">
    <property type="protein sequence ID" value="TNN42069.1"/>
    <property type="molecule type" value="Genomic_DNA"/>
</dbReference>
<accession>A0A4Z2FLN2</accession>
<evidence type="ECO:0000313" key="2">
    <source>
        <dbReference type="Proteomes" id="UP000314294"/>
    </source>
</evidence>
<comment type="caution">
    <text evidence="1">The sequence shown here is derived from an EMBL/GenBank/DDBJ whole genome shotgun (WGS) entry which is preliminary data.</text>
</comment>
<evidence type="ECO:0000313" key="1">
    <source>
        <dbReference type="EMBL" id="TNN42069.1"/>
    </source>
</evidence>
<name>A0A4Z2FLN2_9TELE</name>
<protein>
    <submittedName>
        <fullName evidence="1">Uncharacterized protein</fullName>
    </submittedName>
</protein>
<gene>
    <name evidence="1" type="ORF">EYF80_047760</name>
</gene>
<sequence>MSLAQWPGPTCQAKQTGLNKEHKVALRWRLMQFENCRRSSPLEAPFVPLLLALGNGRIHTVLLNSSFQL</sequence>